<dbReference type="GO" id="GO:0005576">
    <property type="term" value="C:extracellular region"/>
    <property type="evidence" value="ECO:0007669"/>
    <property type="project" value="UniProtKB-SubCell"/>
</dbReference>
<dbReference type="GO" id="GO:0006508">
    <property type="term" value="P:proteolysis"/>
    <property type="evidence" value="ECO:0007669"/>
    <property type="project" value="UniProtKB-KW"/>
</dbReference>
<dbReference type="FunFam" id="3.40.50.200:FF:000022">
    <property type="entry name" value="Extracellular protease"/>
    <property type="match status" value="1"/>
</dbReference>
<evidence type="ECO:0000256" key="2">
    <source>
        <dbReference type="ARBA" id="ARBA00011073"/>
    </source>
</evidence>
<feature type="signal peptide" evidence="13">
    <location>
        <begin position="1"/>
        <end position="36"/>
    </location>
</feature>
<dbReference type="AlphaFoldDB" id="G5EPT6"/>
<evidence type="ECO:0000256" key="3">
    <source>
        <dbReference type="ARBA" id="ARBA00022525"/>
    </source>
</evidence>
<evidence type="ECO:0000256" key="9">
    <source>
        <dbReference type="PIRSR" id="PIRSR615500-1"/>
    </source>
</evidence>
<evidence type="ECO:0000256" key="7">
    <source>
        <dbReference type="ARBA" id="ARBA00022825"/>
    </source>
</evidence>
<feature type="domain" description="Peptidase S8/S53" evidence="14">
    <location>
        <begin position="212"/>
        <end position="505"/>
    </location>
</feature>
<dbReference type="SUPFAM" id="SSF52743">
    <property type="entry name" value="Subtilisin-like"/>
    <property type="match status" value="1"/>
</dbReference>
<comment type="caution">
    <text evidence="15">The sequence shown here is derived from an EMBL/GenBank/DDBJ whole genome shotgun (WGS) entry which is preliminary data.</text>
</comment>
<dbReference type="InterPro" id="IPR034176">
    <property type="entry name" value="Peptidases_S8_13"/>
</dbReference>
<dbReference type="Pfam" id="PF00082">
    <property type="entry name" value="Peptidase_S8"/>
    <property type="match status" value="1"/>
</dbReference>
<dbReference type="PANTHER" id="PTHR43806">
    <property type="entry name" value="PEPTIDASE S8"/>
    <property type="match status" value="1"/>
</dbReference>
<feature type="chain" id="PRO_5003476277" description="Peptidase S8/S53 domain-containing protein" evidence="13">
    <location>
        <begin position="37"/>
        <end position="644"/>
    </location>
</feature>
<dbReference type="PATRIC" id="fig|563033.4.peg.290"/>
<feature type="active site" description="Charge relay system" evidence="9 10">
    <location>
        <position position="221"/>
    </location>
</feature>
<dbReference type="PROSITE" id="PS00138">
    <property type="entry name" value="SUBTILASE_SER"/>
    <property type="match status" value="1"/>
</dbReference>
<dbReference type="PANTHER" id="PTHR43806:SF11">
    <property type="entry name" value="CEREVISIN-RELATED"/>
    <property type="match status" value="1"/>
</dbReference>
<evidence type="ECO:0000256" key="1">
    <source>
        <dbReference type="ARBA" id="ARBA00004613"/>
    </source>
</evidence>
<evidence type="ECO:0000313" key="16">
    <source>
        <dbReference type="Proteomes" id="UP000004897"/>
    </source>
</evidence>
<dbReference type="PRINTS" id="PR00723">
    <property type="entry name" value="SUBTILISIN"/>
</dbReference>
<evidence type="ECO:0000256" key="10">
    <source>
        <dbReference type="PROSITE-ProRule" id="PRU01240"/>
    </source>
</evidence>
<name>G5EPT6_9MICC</name>
<evidence type="ECO:0000256" key="12">
    <source>
        <dbReference type="SAM" id="MobiDB-lite"/>
    </source>
</evidence>
<dbReference type="InterPro" id="IPR022398">
    <property type="entry name" value="Peptidase_S8_His-AS"/>
</dbReference>
<dbReference type="PROSITE" id="PS51892">
    <property type="entry name" value="SUBTILASE"/>
    <property type="match status" value="1"/>
</dbReference>
<evidence type="ECO:0000256" key="5">
    <source>
        <dbReference type="ARBA" id="ARBA00022729"/>
    </source>
</evidence>
<keyword evidence="8" id="KW-0865">Zymogen</keyword>
<dbReference type="InterPro" id="IPR036852">
    <property type="entry name" value="Peptidase_S8/S53_dom_sf"/>
</dbReference>
<sequence>MLRIARPSQARSSQRSLLSFVTATCLLSASVIPAVAVPTAQATHATQASVATQASNTTQSAPVAYNRFIITYTDEAKNAASADATADQIDWSAAAGTQQATWSDALYAGITSEVRSIDELLNIKTSYVRSTALDASVVTTSAELTPAQAQQYMNALSANSKVASVSPDMRRYATVDNTAETVKINDPKMNRMWSLTGEKGVSALEAWGTTRGKGVTVAVLDSGITAHPDLDANVLPGYDFIAESAFSNDGNGRDSDPTDAGNWTVDNQCFTGSKATASDWHGTHVAGTIAAIANNNEGIAGVAPEAKIVPVRVLGACGGFDSDITDGIIWAAGGSVRGVPANQNPAQVINMSIGSEGTCTTPYRQAIAQANKRGSIVVVAAGNNNFDASKSSPGNCEDVINVGATDKNGKRSYFSNYGSRVDVSAPGGDRRYWGGGILSTLNAGKTAPGKADYAEYQGTSMAAPHVAGIVALMKAIDPKLTYAQAKKALQSTSQGVECDQSACGSGIVNAARAVQQVRSDREAADAAAAEAARKKAEEEAARKKAAEEAARKKAEEDAKRQQAPAPKATPAPKVTPAPKASRPVTRPSRPVTRPSYPSRPRHGHTSRYRSWYGGASASTYPSSGYPNNTYPSSGYLGFATGNRR</sequence>
<dbReference type="PROSITE" id="PS00137">
    <property type="entry name" value="SUBTILASE_HIS"/>
    <property type="match status" value="1"/>
</dbReference>
<dbReference type="InterPro" id="IPR015500">
    <property type="entry name" value="Peptidase_S8_subtilisin-rel"/>
</dbReference>
<feature type="compositionally biased region" description="Basic and acidic residues" evidence="12">
    <location>
        <begin position="538"/>
        <end position="560"/>
    </location>
</feature>
<dbReference type="InterPro" id="IPR000209">
    <property type="entry name" value="Peptidase_S8/S53_dom"/>
</dbReference>
<keyword evidence="4 10" id="KW-0645">Protease</keyword>
<feature type="compositionally biased region" description="Low complexity" evidence="12">
    <location>
        <begin position="576"/>
        <end position="598"/>
    </location>
</feature>
<gene>
    <name evidence="15" type="ORF">HMPREF0737_00296</name>
</gene>
<comment type="similarity">
    <text evidence="2 10 11">Belongs to the peptidase S8 family.</text>
</comment>
<dbReference type="EMBL" id="ACSB01000005">
    <property type="protein sequence ID" value="EHB88517.1"/>
    <property type="molecule type" value="Genomic_DNA"/>
</dbReference>
<reference evidence="15 16" key="1">
    <citation type="submission" date="2011-08" db="EMBL/GenBank/DDBJ databases">
        <title>The Genome Sequence of Rothia mucilaginosa M508.</title>
        <authorList>
            <consortium name="The Broad Institute Genome Sequencing Platform"/>
            <consortium name="The Broad Institute Genome Sequencing Center for Infectious Disease"/>
            <person name="Earl A."/>
            <person name="Ward D."/>
            <person name="Feldgarden M."/>
            <person name="Gevers D."/>
            <person name="Sibley C.D."/>
            <person name="Field T.R."/>
            <person name="Grinwis M."/>
            <person name="Eshaghurshan C.S."/>
            <person name="Surette M.G."/>
            <person name="Young S.K."/>
            <person name="Zeng Q."/>
            <person name="Gargeya S."/>
            <person name="Fitzgerald M."/>
            <person name="Haas B."/>
            <person name="Abouelleil A."/>
            <person name="Alvarado L."/>
            <person name="Arachchi H.M."/>
            <person name="Berlin A."/>
            <person name="Brown A."/>
            <person name="Chapman S.B."/>
            <person name="Chen Z."/>
            <person name="Dunbar C."/>
            <person name="Freedman E."/>
            <person name="Gearin G."/>
            <person name="Gellesch M."/>
            <person name="Goldberg J."/>
            <person name="Griggs A."/>
            <person name="Gujja S."/>
            <person name="Heiman D."/>
            <person name="Howarth C."/>
            <person name="Larson L."/>
            <person name="Lui A."/>
            <person name="MacDonald P.J.P."/>
            <person name="Montmayeur A."/>
            <person name="Murphy C."/>
            <person name="Neiman D."/>
            <person name="Pearson M."/>
            <person name="Priest M."/>
            <person name="Roberts A."/>
            <person name="Saif S."/>
            <person name="Shea T."/>
            <person name="Shenoy N."/>
            <person name="Sisk P."/>
            <person name="Stolte C."/>
            <person name="Sykes S."/>
            <person name="Wortman J."/>
            <person name="Nusbaum C."/>
            <person name="Birren B."/>
        </authorList>
    </citation>
    <scope>NUCLEOTIDE SEQUENCE [LARGE SCALE GENOMIC DNA]</scope>
    <source>
        <strain evidence="15 16">M508</strain>
    </source>
</reference>
<protein>
    <recommendedName>
        <fullName evidence="14">Peptidase S8/S53 domain-containing protein</fullName>
    </recommendedName>
</protein>
<evidence type="ECO:0000256" key="4">
    <source>
        <dbReference type="ARBA" id="ARBA00022670"/>
    </source>
</evidence>
<evidence type="ECO:0000256" key="6">
    <source>
        <dbReference type="ARBA" id="ARBA00022801"/>
    </source>
</evidence>
<feature type="active site" description="Charge relay system" evidence="9 10">
    <location>
        <position position="281"/>
    </location>
</feature>
<evidence type="ECO:0000256" key="13">
    <source>
        <dbReference type="SAM" id="SignalP"/>
    </source>
</evidence>
<keyword evidence="6 10" id="KW-0378">Hydrolase</keyword>
<keyword evidence="7 10" id="KW-0720">Serine protease</keyword>
<keyword evidence="3" id="KW-0964">Secreted</keyword>
<comment type="subcellular location">
    <subcellularLocation>
        <location evidence="1">Secreted</location>
    </subcellularLocation>
</comment>
<dbReference type="CDD" id="cd07496">
    <property type="entry name" value="Peptidases_S8_13"/>
    <property type="match status" value="1"/>
</dbReference>
<dbReference type="Proteomes" id="UP000004897">
    <property type="component" value="Unassembled WGS sequence"/>
</dbReference>
<dbReference type="PROSITE" id="PS00136">
    <property type="entry name" value="SUBTILASE_ASP"/>
    <property type="match status" value="1"/>
</dbReference>
<dbReference type="RefSeq" id="WP_005504602.1">
    <property type="nucleotide sequence ID" value="NZ_JH370351.1"/>
</dbReference>
<feature type="active site" description="Charge relay system" evidence="9 10">
    <location>
        <position position="460"/>
    </location>
</feature>
<accession>G5EPT6</accession>
<evidence type="ECO:0000313" key="15">
    <source>
        <dbReference type="EMBL" id="EHB88517.1"/>
    </source>
</evidence>
<dbReference type="Gene3D" id="3.40.50.200">
    <property type="entry name" value="Peptidase S8/S53 domain"/>
    <property type="match status" value="1"/>
</dbReference>
<dbReference type="GO" id="GO:0004252">
    <property type="term" value="F:serine-type endopeptidase activity"/>
    <property type="evidence" value="ECO:0007669"/>
    <property type="project" value="UniProtKB-UniRule"/>
</dbReference>
<keyword evidence="5 13" id="KW-0732">Signal</keyword>
<dbReference type="InterPro" id="IPR023828">
    <property type="entry name" value="Peptidase_S8_Ser-AS"/>
</dbReference>
<organism evidence="15 16">
    <name type="scientific">Rothia mucilaginosa M508</name>
    <dbReference type="NCBI Taxonomy" id="563033"/>
    <lineage>
        <taxon>Bacteria</taxon>
        <taxon>Bacillati</taxon>
        <taxon>Actinomycetota</taxon>
        <taxon>Actinomycetes</taxon>
        <taxon>Micrococcales</taxon>
        <taxon>Micrococcaceae</taxon>
        <taxon>Rothia</taxon>
    </lineage>
</organism>
<evidence type="ECO:0000259" key="14">
    <source>
        <dbReference type="Pfam" id="PF00082"/>
    </source>
</evidence>
<evidence type="ECO:0000256" key="11">
    <source>
        <dbReference type="RuleBase" id="RU003355"/>
    </source>
</evidence>
<feature type="compositionally biased region" description="Polar residues" evidence="12">
    <location>
        <begin position="616"/>
        <end position="632"/>
    </location>
</feature>
<proteinExistence type="inferred from homology"/>
<dbReference type="HOGENOM" id="CLU_011263_8_1_11"/>
<dbReference type="InterPro" id="IPR023827">
    <property type="entry name" value="Peptidase_S8_Asp-AS"/>
</dbReference>
<dbReference type="InterPro" id="IPR050131">
    <property type="entry name" value="Peptidase_S8_subtilisin-like"/>
</dbReference>
<feature type="region of interest" description="Disordered" evidence="12">
    <location>
        <begin position="538"/>
        <end position="644"/>
    </location>
</feature>
<evidence type="ECO:0000256" key="8">
    <source>
        <dbReference type="ARBA" id="ARBA00023145"/>
    </source>
</evidence>